<evidence type="ECO:0000256" key="2">
    <source>
        <dbReference type="ARBA" id="ARBA00001946"/>
    </source>
</evidence>
<dbReference type="Pfam" id="PF00075">
    <property type="entry name" value="RNase_H"/>
    <property type="match status" value="1"/>
</dbReference>
<dbReference type="GO" id="GO:0046872">
    <property type="term" value="F:metal ion binding"/>
    <property type="evidence" value="ECO:0007669"/>
    <property type="project" value="UniProtKB-KW"/>
</dbReference>
<evidence type="ECO:0000259" key="10">
    <source>
        <dbReference type="PROSITE" id="PS50879"/>
    </source>
</evidence>
<dbReference type="AlphaFoldDB" id="A0AA45HHR2"/>
<dbReference type="EMBL" id="QGGI01000020">
    <property type="protein sequence ID" value="PWJ88078.1"/>
    <property type="molecule type" value="Genomic_DNA"/>
</dbReference>
<comment type="cofactor">
    <cofactor evidence="2">
        <name>Mg(2+)</name>
        <dbReference type="ChEBI" id="CHEBI:18420"/>
    </cofactor>
</comment>
<evidence type="ECO:0000256" key="6">
    <source>
        <dbReference type="ARBA" id="ARBA00022723"/>
    </source>
</evidence>
<dbReference type="InterPro" id="IPR002156">
    <property type="entry name" value="RNaseH_domain"/>
</dbReference>
<dbReference type="RefSeq" id="WP_109606005.1">
    <property type="nucleotide sequence ID" value="NZ_QGGI01000020.1"/>
</dbReference>
<sequence>MKKYFYAVKNGRIKGVYNTWNECKAQVDGFKGAIFKKFDNEIEAYNFIEDEVMIKFDENNCWKAYIDGSYDSAKKIYGSGVYLFFDDEEHFLSFKGNDERFVSSRNVAGELMACVATIDFCINNSIDKVLIYHDYEGIAKWVNGEWRANKELTKLYKSYMNSVEDKIDIDFVKVKAHSNDVNNDIADRLAKEGIVKGEFVDYL</sequence>
<dbReference type="PROSITE" id="PS50879">
    <property type="entry name" value="RNASE_H_1"/>
    <property type="match status" value="1"/>
</dbReference>
<dbReference type="InterPro" id="IPR011320">
    <property type="entry name" value="RNase_H1_N"/>
</dbReference>
<proteinExistence type="inferred from homology"/>
<evidence type="ECO:0000256" key="4">
    <source>
        <dbReference type="ARBA" id="ARBA00012180"/>
    </source>
</evidence>
<evidence type="ECO:0000256" key="7">
    <source>
        <dbReference type="ARBA" id="ARBA00022759"/>
    </source>
</evidence>
<name>A0AA45HHR2_9BACT</name>
<dbReference type="PANTHER" id="PTHR10642">
    <property type="entry name" value="RIBONUCLEASE H1"/>
    <property type="match status" value="1"/>
</dbReference>
<reference evidence="11 12" key="1">
    <citation type="submission" date="2018-05" db="EMBL/GenBank/DDBJ databases">
        <title>Genomic Encyclopedia of Type Strains, Phase IV (KMG-IV): sequencing the most valuable type-strain genomes for metagenomic binning, comparative biology and taxonomic classification.</title>
        <authorList>
            <person name="Goeker M."/>
        </authorList>
    </citation>
    <scope>NUCLEOTIDE SEQUENCE [LARGE SCALE GENOMIC DNA]</scope>
    <source>
        <strain evidence="11 12">DSM 24906</strain>
    </source>
</reference>
<keyword evidence="7" id="KW-0255">Endonuclease</keyword>
<dbReference type="EC" id="3.1.26.4" evidence="4"/>
<dbReference type="GO" id="GO:0043137">
    <property type="term" value="P:DNA replication, removal of RNA primer"/>
    <property type="evidence" value="ECO:0007669"/>
    <property type="project" value="TreeGrafter"/>
</dbReference>
<evidence type="ECO:0000256" key="9">
    <source>
        <dbReference type="ARBA" id="ARBA00022842"/>
    </source>
</evidence>
<keyword evidence="5" id="KW-0540">Nuclease</keyword>
<dbReference type="CDD" id="cd09277">
    <property type="entry name" value="RNase_HI_bacteria_like"/>
    <property type="match status" value="1"/>
</dbReference>
<keyword evidence="12" id="KW-1185">Reference proteome</keyword>
<dbReference type="PANTHER" id="PTHR10642:SF26">
    <property type="entry name" value="RIBONUCLEASE H1"/>
    <property type="match status" value="1"/>
</dbReference>
<dbReference type="InterPro" id="IPR009027">
    <property type="entry name" value="Ribosomal_bL9/RNase_H1_N"/>
</dbReference>
<dbReference type="Proteomes" id="UP000245921">
    <property type="component" value="Unassembled WGS sequence"/>
</dbReference>
<dbReference type="Gene3D" id="3.30.420.10">
    <property type="entry name" value="Ribonuclease H-like superfamily/Ribonuclease H"/>
    <property type="match status" value="1"/>
</dbReference>
<dbReference type="InterPro" id="IPR036397">
    <property type="entry name" value="RNaseH_sf"/>
</dbReference>
<dbReference type="InterPro" id="IPR012337">
    <property type="entry name" value="RNaseH-like_sf"/>
</dbReference>
<evidence type="ECO:0000256" key="5">
    <source>
        <dbReference type="ARBA" id="ARBA00022722"/>
    </source>
</evidence>
<keyword evidence="9" id="KW-0460">Magnesium</keyword>
<dbReference type="InterPro" id="IPR037056">
    <property type="entry name" value="RNase_H1_N_sf"/>
</dbReference>
<dbReference type="GO" id="GO:0004523">
    <property type="term" value="F:RNA-DNA hybrid ribonuclease activity"/>
    <property type="evidence" value="ECO:0007669"/>
    <property type="project" value="UniProtKB-EC"/>
</dbReference>
<feature type="domain" description="RNase H type-1" evidence="10">
    <location>
        <begin position="58"/>
        <end position="195"/>
    </location>
</feature>
<dbReference type="SUPFAM" id="SSF55658">
    <property type="entry name" value="L9 N-domain-like"/>
    <property type="match status" value="1"/>
</dbReference>
<evidence type="ECO:0000313" key="11">
    <source>
        <dbReference type="EMBL" id="PWJ88078.1"/>
    </source>
</evidence>
<dbReference type="Pfam" id="PF01693">
    <property type="entry name" value="Cauli_VI"/>
    <property type="match status" value="1"/>
</dbReference>
<gene>
    <name evidence="11" type="ORF">C7380_12016</name>
</gene>
<dbReference type="FunFam" id="3.40.970.10:FF:000001">
    <property type="entry name" value="Ribonuclease H1"/>
    <property type="match status" value="1"/>
</dbReference>
<dbReference type="GO" id="GO:0003676">
    <property type="term" value="F:nucleic acid binding"/>
    <property type="evidence" value="ECO:0007669"/>
    <property type="project" value="InterPro"/>
</dbReference>
<dbReference type="InterPro" id="IPR050092">
    <property type="entry name" value="RNase_H"/>
</dbReference>
<keyword evidence="8" id="KW-0378">Hydrolase</keyword>
<comment type="similarity">
    <text evidence="3">Belongs to the RNase H family.</text>
</comment>
<keyword evidence="6" id="KW-0479">Metal-binding</keyword>
<dbReference type="SUPFAM" id="SSF53098">
    <property type="entry name" value="Ribonuclease H-like"/>
    <property type="match status" value="1"/>
</dbReference>
<protein>
    <recommendedName>
        <fullName evidence="4">ribonuclease H</fullName>
        <ecNumber evidence="4">3.1.26.4</ecNumber>
    </recommendedName>
</protein>
<dbReference type="Gene3D" id="3.40.970.10">
    <property type="entry name" value="Ribonuclease H1, N-terminal domain"/>
    <property type="match status" value="1"/>
</dbReference>
<comment type="caution">
    <text evidence="11">The sequence shown here is derived from an EMBL/GenBank/DDBJ whole genome shotgun (WGS) entry which is preliminary data.</text>
</comment>
<organism evidence="11 12">
    <name type="scientific">Oceanotoga teriensis</name>
    <dbReference type="NCBI Taxonomy" id="515440"/>
    <lineage>
        <taxon>Bacteria</taxon>
        <taxon>Thermotogati</taxon>
        <taxon>Thermotogota</taxon>
        <taxon>Thermotogae</taxon>
        <taxon>Petrotogales</taxon>
        <taxon>Petrotogaceae</taxon>
        <taxon>Oceanotoga</taxon>
    </lineage>
</organism>
<comment type="catalytic activity">
    <reaction evidence="1">
        <text>Endonucleolytic cleavage to 5'-phosphomonoester.</text>
        <dbReference type="EC" id="3.1.26.4"/>
    </reaction>
</comment>
<accession>A0AA45HHR2</accession>
<evidence type="ECO:0000256" key="1">
    <source>
        <dbReference type="ARBA" id="ARBA00000077"/>
    </source>
</evidence>
<evidence type="ECO:0000313" key="12">
    <source>
        <dbReference type="Proteomes" id="UP000245921"/>
    </source>
</evidence>
<evidence type="ECO:0000256" key="3">
    <source>
        <dbReference type="ARBA" id="ARBA00005300"/>
    </source>
</evidence>
<evidence type="ECO:0000256" key="8">
    <source>
        <dbReference type="ARBA" id="ARBA00022801"/>
    </source>
</evidence>